<dbReference type="RefSeq" id="WP_071066074.1">
    <property type="nucleotide sequence ID" value="NZ_MAXA01000246.1"/>
</dbReference>
<accession>A0A1S1PMD4</accession>
<proteinExistence type="predicted"/>
<gene>
    <name evidence="1" type="ORF">BBK14_06510</name>
</gene>
<dbReference type="AlphaFoldDB" id="A0A1S1PMD4"/>
<reference evidence="2" key="1">
    <citation type="submission" date="2016-07" db="EMBL/GenBank/DDBJ databases">
        <title>Frankia sp. NRRL B-16219 Genome sequencing.</title>
        <authorList>
            <person name="Ghodhbane-Gtari F."/>
            <person name="Swanson E."/>
            <person name="Gueddou A."/>
            <person name="Louati M."/>
            <person name="Nouioui I."/>
            <person name="Hezbri K."/>
            <person name="Abebe-Akele F."/>
            <person name="Simpson S."/>
            <person name="Morris K."/>
            <person name="Thomas K."/>
            <person name="Gtari M."/>
            <person name="Tisa L.S."/>
        </authorList>
    </citation>
    <scope>NUCLEOTIDE SEQUENCE [LARGE SCALE GENOMIC DNA]</scope>
    <source>
        <strain evidence="2">NRRL B-16219</strain>
    </source>
</reference>
<keyword evidence="2" id="KW-1185">Reference proteome</keyword>
<evidence type="ECO:0000313" key="1">
    <source>
        <dbReference type="EMBL" id="OHV22431.1"/>
    </source>
</evidence>
<name>A0A1S1PMD4_9ACTN</name>
<dbReference type="Proteomes" id="UP000179769">
    <property type="component" value="Unassembled WGS sequence"/>
</dbReference>
<comment type="caution">
    <text evidence="1">The sequence shown here is derived from an EMBL/GenBank/DDBJ whole genome shotgun (WGS) entry which is preliminary data.</text>
</comment>
<sequence>MAEPSRRLTSRIDRDFDAGTSTEIIGQLSALDTEFYGGQNVERVQAALVLSSAGSWRRFAAGLRLLRTDWRDVLVAGGLADEDWPQRLDAELRST</sequence>
<organism evidence="1 2">
    <name type="scientific">Parafrankia soli</name>
    <dbReference type="NCBI Taxonomy" id="2599596"/>
    <lineage>
        <taxon>Bacteria</taxon>
        <taxon>Bacillati</taxon>
        <taxon>Actinomycetota</taxon>
        <taxon>Actinomycetes</taxon>
        <taxon>Frankiales</taxon>
        <taxon>Frankiaceae</taxon>
        <taxon>Parafrankia</taxon>
    </lineage>
</organism>
<dbReference type="EMBL" id="MAXA01000246">
    <property type="protein sequence ID" value="OHV22431.1"/>
    <property type="molecule type" value="Genomic_DNA"/>
</dbReference>
<evidence type="ECO:0000313" key="2">
    <source>
        <dbReference type="Proteomes" id="UP000179769"/>
    </source>
</evidence>
<protein>
    <submittedName>
        <fullName evidence="1">Uncharacterized protein</fullName>
    </submittedName>
</protein>
<dbReference type="OrthoDB" id="3698546at2"/>